<dbReference type="Proteomes" id="UP000031937">
    <property type="component" value="Unassembled WGS sequence"/>
</dbReference>
<proteinExistence type="predicted"/>
<evidence type="ECO:0000313" key="3">
    <source>
        <dbReference type="EMBL" id="KIO47451.1"/>
    </source>
</evidence>
<keyword evidence="5" id="KW-1185">Reference proteome</keyword>
<dbReference type="GO" id="GO:0016787">
    <property type="term" value="F:hydrolase activity"/>
    <property type="evidence" value="ECO:0007669"/>
    <property type="project" value="InterPro"/>
</dbReference>
<comment type="caution">
    <text evidence="2">The sequence shown here is derived from an EMBL/GenBank/DDBJ whole genome shotgun (WGS) entry which is preliminary data.</text>
</comment>
<dbReference type="EMBL" id="JPIT01000006">
    <property type="protein sequence ID" value="KIO47451.1"/>
    <property type="molecule type" value="Genomic_DNA"/>
</dbReference>
<dbReference type="PANTHER" id="PTHR46546:SF4">
    <property type="entry name" value="SHEWANELLA-LIKE PROTEIN PHOSPHATASE 1"/>
    <property type="match status" value="1"/>
</dbReference>
<dbReference type="PANTHER" id="PTHR46546">
    <property type="entry name" value="SHEWANELLA-LIKE PROTEIN PHOSPHATASE 1"/>
    <property type="match status" value="1"/>
</dbReference>
<evidence type="ECO:0000313" key="2">
    <source>
        <dbReference type="EMBL" id="KIO46076.1"/>
    </source>
</evidence>
<sequence>MNRIIWGLLYFIMWLPADRVFAQEIQTKDTALSVDGPYILHEKEGWLRLLKVDEAGKLTDSLFFPDDRFSFQVRSEDGEHRFSVRLHEFEREEYRISGVSDQVFVISDPHGNLDCFVSILQAGKVIDKTYSWIFGRNRLVIIGDVFDRGKDVLPIFWLIYKLEQEAREAGGAVTLLLGNHEEMVLRGDLRYTRKKYLNLAKRLGLSYQNLWHGNSELGRWLQSKNTVALIGRNTFVHAGFSREFAALKEDLGVVNRTVSTSLFLSKPERKAVSELSAFLFSGKGPLWYRGMVLNKKKYDPMTLKEVKSVMQKLEVDKVWVGHTIFKDISRFYGKRVIAVNVDNVKNREAQRGRGVMMKKGKLYRVYDSGKWREMR</sequence>
<reference evidence="3 4" key="2">
    <citation type="submission" date="2014-07" db="EMBL/GenBank/DDBJ databases">
        <title>Porphyromonadaceae bacterium OUH 334697 = ATCC BAA-2682 = DSM 28341 draft genome.</title>
        <authorList>
            <person name="Sydenham T.V."/>
            <person name="Hasman H."/>
            <person name="Justesen U.S."/>
        </authorList>
    </citation>
    <scope>NUCLEOTIDE SEQUENCE [LARGE SCALE GENOMIC DNA]</scope>
    <source>
        <strain evidence="3 4">OUH 334697</strain>
    </source>
</reference>
<dbReference type="AlphaFoldDB" id="A0A0C3RGG4"/>
<evidence type="ECO:0000313" key="4">
    <source>
        <dbReference type="Proteomes" id="UP000031937"/>
    </source>
</evidence>
<dbReference type="InterPro" id="IPR029052">
    <property type="entry name" value="Metallo-depent_PP-like"/>
</dbReference>
<gene>
    <name evidence="2" type="ORF">BA92_03130</name>
    <name evidence="3" type="ORF">IE90_00325</name>
</gene>
<dbReference type="SUPFAM" id="SSF56300">
    <property type="entry name" value="Metallo-dependent phosphatases"/>
    <property type="match status" value="1"/>
</dbReference>
<dbReference type="InterPro" id="IPR004843">
    <property type="entry name" value="Calcineurin-like_PHP"/>
</dbReference>
<dbReference type="EMBL" id="JPIU01000036">
    <property type="protein sequence ID" value="KIO46076.1"/>
    <property type="molecule type" value="Genomic_DNA"/>
</dbReference>
<dbReference type="RefSeq" id="WP_041501961.1">
    <property type="nucleotide sequence ID" value="NZ_JPIT01000006.1"/>
</dbReference>
<feature type="domain" description="Calcineurin-like phosphoesterase" evidence="1">
    <location>
        <begin position="103"/>
        <end position="323"/>
    </location>
</feature>
<evidence type="ECO:0000313" key="5">
    <source>
        <dbReference type="Proteomes" id="UP000031980"/>
    </source>
</evidence>
<dbReference type="Pfam" id="PF00149">
    <property type="entry name" value="Metallophos"/>
    <property type="match status" value="1"/>
</dbReference>
<reference evidence="2 5" key="1">
    <citation type="submission" date="2014-07" db="EMBL/GenBank/DDBJ databases">
        <title>Porphyromonadaceae bacterium OUH 308042 = ATCC BAA-2681 = DSM 28342 draft genome.</title>
        <authorList>
            <person name="Sydenham T.V."/>
            <person name="Hasman H."/>
            <person name="Justensen U.S."/>
        </authorList>
    </citation>
    <scope>NUCLEOTIDE SEQUENCE [LARGE SCALE GENOMIC DNA]</scope>
    <source>
        <strain evidence="2 5">OUH 308042</strain>
    </source>
</reference>
<name>A0A0C3RGG4_9PORP</name>
<accession>A0A0C3RGG4</accession>
<protein>
    <submittedName>
        <fullName evidence="2">Metallophosphatase</fullName>
    </submittedName>
</protein>
<organism evidence="2 5">
    <name type="scientific">Sanguibacteroides justesenii</name>
    <dbReference type="NCBI Taxonomy" id="1547597"/>
    <lineage>
        <taxon>Bacteria</taxon>
        <taxon>Pseudomonadati</taxon>
        <taxon>Bacteroidota</taxon>
        <taxon>Bacteroidia</taxon>
        <taxon>Bacteroidales</taxon>
        <taxon>Porphyromonadaceae</taxon>
        <taxon>Sanguibacteroides</taxon>
    </lineage>
</organism>
<evidence type="ECO:0000259" key="1">
    <source>
        <dbReference type="Pfam" id="PF00149"/>
    </source>
</evidence>
<dbReference type="Proteomes" id="UP000031980">
    <property type="component" value="Unassembled WGS sequence"/>
</dbReference>
<dbReference type="Gene3D" id="3.60.21.10">
    <property type="match status" value="1"/>
</dbReference>